<dbReference type="EMBL" id="RIBY02001868">
    <property type="protein sequence ID" value="KAH9827556.1"/>
    <property type="molecule type" value="Genomic_DNA"/>
</dbReference>
<reference evidence="4 5" key="2">
    <citation type="journal article" date="2021" name="Curr. Genet.">
        <title>Genetic response to nitrogen starvation in the aggressive Eucalyptus foliar pathogen Teratosphaeria destructans.</title>
        <authorList>
            <person name="Havenga M."/>
            <person name="Wingfield B.D."/>
            <person name="Wingfield M.J."/>
            <person name="Dreyer L.L."/>
            <person name="Roets F."/>
            <person name="Aylward J."/>
        </authorList>
    </citation>
    <scope>NUCLEOTIDE SEQUENCE [LARGE SCALE GENOMIC DNA]</scope>
    <source>
        <strain evidence="4">CMW44962</strain>
    </source>
</reference>
<dbReference type="FunFam" id="3.20.20.80:FF:000207">
    <property type="entry name" value="Glycoside hydrolase family 128 protein"/>
    <property type="match status" value="1"/>
</dbReference>
<dbReference type="PANTHER" id="PTHR34154">
    <property type="entry name" value="ALKALI-SENSITIVE LINKAGE PROTEIN 1"/>
    <property type="match status" value="1"/>
</dbReference>
<keyword evidence="1" id="KW-0472">Membrane</keyword>
<dbReference type="InterPro" id="IPR017853">
    <property type="entry name" value="GH"/>
</dbReference>
<gene>
    <name evidence="4" type="ORF">Tdes44962_MAKER02814</name>
</gene>
<evidence type="ECO:0000313" key="5">
    <source>
        <dbReference type="Proteomes" id="UP001138500"/>
    </source>
</evidence>
<dbReference type="GO" id="GO:0071966">
    <property type="term" value="P:fungal-type cell wall polysaccharide metabolic process"/>
    <property type="evidence" value="ECO:0007669"/>
    <property type="project" value="TreeGrafter"/>
</dbReference>
<keyword evidence="1" id="KW-0812">Transmembrane</keyword>
<feature type="transmembrane region" description="Helical" evidence="1">
    <location>
        <begin position="283"/>
        <end position="302"/>
    </location>
</feature>
<keyword evidence="1" id="KW-1133">Transmembrane helix</keyword>
<dbReference type="InterPro" id="IPR053183">
    <property type="entry name" value="ASL1"/>
</dbReference>
<keyword evidence="4" id="KW-0378">Hydrolase</keyword>
<keyword evidence="2" id="KW-0732">Signal</keyword>
<name>A0A9W7W2D3_9PEZI</name>
<dbReference type="Proteomes" id="UP001138500">
    <property type="component" value="Unassembled WGS sequence"/>
</dbReference>
<feature type="chain" id="PRO_5040841944" evidence="2">
    <location>
        <begin position="20"/>
        <end position="303"/>
    </location>
</feature>
<dbReference type="GO" id="GO:0009277">
    <property type="term" value="C:fungal-type cell wall"/>
    <property type="evidence" value="ECO:0007669"/>
    <property type="project" value="TreeGrafter"/>
</dbReference>
<evidence type="ECO:0000313" key="4">
    <source>
        <dbReference type="EMBL" id="KAH9827556.1"/>
    </source>
</evidence>
<dbReference type="Gene3D" id="3.20.20.80">
    <property type="entry name" value="Glycosidases"/>
    <property type="match status" value="1"/>
</dbReference>
<dbReference type="OrthoDB" id="43654at2759"/>
<feature type="domain" description="Asl1-like glycosyl hydrolase catalytic" evidence="3">
    <location>
        <begin position="27"/>
        <end position="267"/>
    </location>
</feature>
<evidence type="ECO:0000256" key="2">
    <source>
        <dbReference type="SAM" id="SignalP"/>
    </source>
</evidence>
<evidence type="ECO:0000259" key="3">
    <source>
        <dbReference type="Pfam" id="PF11790"/>
    </source>
</evidence>
<sequence length="303" mass="33271">MRRTAILSLLAAGARLVASQTTSSKRGLCYVSSKYSDKDDSIWDSGTDLTWYYDYSATPQPIYNGKMQFVPQLWGTPSSNIDMTFYTTVKGLIDNGMNISYILGFNEPDGCSNGGSCVDAQTAAETWIREIEPLKELGIKLGAPAVTSAPTGFTWLQNFFTACAGNCSADFIPVHYYGNFEGLASHIGQVNATYQNMTMWVTEYAYNDVDLEESQSFYNESASYFDRLDYITHYSYFGAFRSSISNVGPNAAMLTQKGKLTDIGAWYLGEKAEGNKPKGAASAAAKFAGWSALVIFAVFWIMA</sequence>
<keyword evidence="5" id="KW-1185">Reference proteome</keyword>
<organism evidence="4 5">
    <name type="scientific">Teratosphaeria destructans</name>
    <dbReference type="NCBI Taxonomy" id="418781"/>
    <lineage>
        <taxon>Eukaryota</taxon>
        <taxon>Fungi</taxon>
        <taxon>Dikarya</taxon>
        <taxon>Ascomycota</taxon>
        <taxon>Pezizomycotina</taxon>
        <taxon>Dothideomycetes</taxon>
        <taxon>Dothideomycetidae</taxon>
        <taxon>Mycosphaerellales</taxon>
        <taxon>Teratosphaeriaceae</taxon>
        <taxon>Teratosphaeria</taxon>
    </lineage>
</organism>
<dbReference type="AlphaFoldDB" id="A0A9W7W2D3"/>
<dbReference type="PANTHER" id="PTHR34154:SF3">
    <property type="entry name" value="ALKALI-SENSITIVE LINKAGE PROTEIN 1"/>
    <property type="match status" value="1"/>
</dbReference>
<accession>A0A9W7W2D3</accession>
<dbReference type="GO" id="GO:0016787">
    <property type="term" value="F:hydrolase activity"/>
    <property type="evidence" value="ECO:0007669"/>
    <property type="project" value="UniProtKB-KW"/>
</dbReference>
<dbReference type="Pfam" id="PF11790">
    <property type="entry name" value="Glyco_hydro_cc"/>
    <property type="match status" value="1"/>
</dbReference>
<evidence type="ECO:0000256" key="1">
    <source>
        <dbReference type="SAM" id="Phobius"/>
    </source>
</evidence>
<feature type="signal peptide" evidence="2">
    <location>
        <begin position="1"/>
        <end position="19"/>
    </location>
</feature>
<dbReference type="InterPro" id="IPR024655">
    <property type="entry name" value="Asl1_glyco_hydro_catalytic"/>
</dbReference>
<protein>
    <submittedName>
        <fullName evidence="4">Glycoside hydrolase family 128 protein</fullName>
    </submittedName>
</protein>
<proteinExistence type="predicted"/>
<reference evidence="4 5" key="1">
    <citation type="journal article" date="2018" name="IMA Fungus">
        <title>IMA Genome-F 10: Nine draft genome sequences of Claviceps purpurea s.lat., including C. arundinis, C. humidiphila, and C. cf. spartinae, pseudomolecules for the pitch canker pathogen Fusarium circinatum, draft genome of Davidsoniella eucalypti, Grosmannia galeiformis, Quambalaria eucalypti, and Teratosphaeria destructans.</title>
        <authorList>
            <person name="Wingfield B.D."/>
            <person name="Liu M."/>
            <person name="Nguyen H.D."/>
            <person name="Lane F.A."/>
            <person name="Morgan S.W."/>
            <person name="De Vos L."/>
            <person name="Wilken P.M."/>
            <person name="Duong T.A."/>
            <person name="Aylward J."/>
            <person name="Coetzee M.P."/>
            <person name="Dadej K."/>
            <person name="De Beer Z.W."/>
            <person name="Findlay W."/>
            <person name="Havenga M."/>
            <person name="Kolarik M."/>
            <person name="Menzies J.G."/>
            <person name="Naidoo K."/>
            <person name="Pochopski O."/>
            <person name="Shoukouhi P."/>
            <person name="Santana Q.C."/>
            <person name="Seifert K.A."/>
            <person name="Soal N."/>
            <person name="Steenkamp E.T."/>
            <person name="Tatham C.T."/>
            <person name="van der Nest M.A."/>
            <person name="Wingfield M.J."/>
        </authorList>
    </citation>
    <scope>NUCLEOTIDE SEQUENCE [LARGE SCALE GENOMIC DNA]</scope>
    <source>
        <strain evidence="4">CMW44962</strain>
    </source>
</reference>
<comment type="caution">
    <text evidence="4">The sequence shown here is derived from an EMBL/GenBank/DDBJ whole genome shotgun (WGS) entry which is preliminary data.</text>
</comment>
<dbReference type="SUPFAM" id="SSF51445">
    <property type="entry name" value="(Trans)glycosidases"/>
    <property type="match status" value="1"/>
</dbReference>